<dbReference type="Gene3D" id="1.10.357.10">
    <property type="entry name" value="Tetracycline Repressor, domain 2"/>
    <property type="match status" value="1"/>
</dbReference>
<evidence type="ECO:0000259" key="5">
    <source>
        <dbReference type="PROSITE" id="PS50977"/>
    </source>
</evidence>
<dbReference type="RefSeq" id="WP_343953523.1">
    <property type="nucleotide sequence ID" value="NZ_BAAAHQ010000038.1"/>
</dbReference>
<accession>A0ABN1QPV2</accession>
<dbReference type="PROSITE" id="PS50977">
    <property type="entry name" value="HTH_TETR_2"/>
    <property type="match status" value="1"/>
</dbReference>
<dbReference type="SUPFAM" id="SSF46689">
    <property type="entry name" value="Homeodomain-like"/>
    <property type="match status" value="1"/>
</dbReference>
<keyword evidence="1" id="KW-0805">Transcription regulation</keyword>
<keyword evidence="3" id="KW-0804">Transcription</keyword>
<dbReference type="Pfam" id="PF00440">
    <property type="entry name" value="TetR_N"/>
    <property type="match status" value="1"/>
</dbReference>
<name>A0ABN1QPV2_9ACTN</name>
<reference evidence="6 7" key="1">
    <citation type="journal article" date="2019" name="Int. J. Syst. Evol. Microbiol.">
        <title>The Global Catalogue of Microorganisms (GCM) 10K type strain sequencing project: providing services to taxonomists for standard genome sequencing and annotation.</title>
        <authorList>
            <consortium name="The Broad Institute Genomics Platform"/>
            <consortium name="The Broad Institute Genome Sequencing Center for Infectious Disease"/>
            <person name="Wu L."/>
            <person name="Ma J."/>
        </authorList>
    </citation>
    <scope>NUCLEOTIDE SEQUENCE [LARGE SCALE GENOMIC DNA]</scope>
    <source>
        <strain evidence="6 7">JCM 11136</strain>
    </source>
</reference>
<organism evidence="6 7">
    <name type="scientific">Nonomuraea longicatena</name>
    <dbReference type="NCBI Taxonomy" id="83682"/>
    <lineage>
        <taxon>Bacteria</taxon>
        <taxon>Bacillati</taxon>
        <taxon>Actinomycetota</taxon>
        <taxon>Actinomycetes</taxon>
        <taxon>Streptosporangiales</taxon>
        <taxon>Streptosporangiaceae</taxon>
        <taxon>Nonomuraea</taxon>
    </lineage>
</organism>
<evidence type="ECO:0000256" key="1">
    <source>
        <dbReference type="ARBA" id="ARBA00023015"/>
    </source>
</evidence>
<evidence type="ECO:0000256" key="4">
    <source>
        <dbReference type="PROSITE-ProRule" id="PRU00335"/>
    </source>
</evidence>
<evidence type="ECO:0000256" key="2">
    <source>
        <dbReference type="ARBA" id="ARBA00023125"/>
    </source>
</evidence>
<dbReference type="InterPro" id="IPR009057">
    <property type="entry name" value="Homeodomain-like_sf"/>
</dbReference>
<dbReference type="InterPro" id="IPR036271">
    <property type="entry name" value="Tet_transcr_reg_TetR-rel_C_sf"/>
</dbReference>
<evidence type="ECO:0000313" key="7">
    <source>
        <dbReference type="Proteomes" id="UP001501578"/>
    </source>
</evidence>
<evidence type="ECO:0000313" key="6">
    <source>
        <dbReference type="EMBL" id="GAA0945436.1"/>
    </source>
</evidence>
<dbReference type="InterPro" id="IPR050109">
    <property type="entry name" value="HTH-type_TetR-like_transc_reg"/>
</dbReference>
<dbReference type="SUPFAM" id="SSF48498">
    <property type="entry name" value="Tetracyclin repressor-like, C-terminal domain"/>
    <property type="match status" value="1"/>
</dbReference>
<dbReference type="PRINTS" id="PR00455">
    <property type="entry name" value="HTHTETR"/>
</dbReference>
<protein>
    <submittedName>
        <fullName evidence="6">TetR/AcrR family transcriptional regulator</fullName>
    </submittedName>
</protein>
<proteinExistence type="predicted"/>
<dbReference type="Proteomes" id="UP001501578">
    <property type="component" value="Unassembled WGS sequence"/>
</dbReference>
<gene>
    <name evidence="6" type="ORF">GCM10009560_60400</name>
</gene>
<dbReference type="PANTHER" id="PTHR30055">
    <property type="entry name" value="HTH-TYPE TRANSCRIPTIONAL REGULATOR RUTR"/>
    <property type="match status" value="1"/>
</dbReference>
<keyword evidence="7" id="KW-1185">Reference proteome</keyword>
<dbReference type="InterPro" id="IPR001647">
    <property type="entry name" value="HTH_TetR"/>
</dbReference>
<keyword evidence="2 4" id="KW-0238">DNA-binding</keyword>
<dbReference type="Gene3D" id="1.10.10.60">
    <property type="entry name" value="Homeodomain-like"/>
    <property type="match status" value="1"/>
</dbReference>
<feature type="DNA-binding region" description="H-T-H motif" evidence="4">
    <location>
        <begin position="31"/>
        <end position="50"/>
    </location>
</feature>
<dbReference type="PANTHER" id="PTHR30055:SF234">
    <property type="entry name" value="HTH-TYPE TRANSCRIPTIONAL REGULATOR BETI"/>
    <property type="match status" value="1"/>
</dbReference>
<dbReference type="EMBL" id="BAAAHQ010000038">
    <property type="protein sequence ID" value="GAA0945436.1"/>
    <property type="molecule type" value="Genomic_DNA"/>
</dbReference>
<feature type="domain" description="HTH tetR-type" evidence="5">
    <location>
        <begin position="8"/>
        <end position="68"/>
    </location>
</feature>
<comment type="caution">
    <text evidence="6">The sequence shown here is derived from an EMBL/GenBank/DDBJ whole genome shotgun (WGS) entry which is preliminary data.</text>
</comment>
<sequence length="196" mass="20698">MPTHRQAGDTRARIVAATERAIREYGIAGATTKRIAQLAGCSEALLYKHFDGKESLVLAVILEHAPVLAPALKRLGDSAGTGDLAANLTEFAVAAVEFYTNSIPTAAGVMTEPALMAGFREMLAANNLGPHMPIRALGAILWGEQQAGRVRPGADCDALAVLLMGACYQRAHLSAFVDLPDTNEAFADTVVRTLLT</sequence>
<evidence type="ECO:0000256" key="3">
    <source>
        <dbReference type="ARBA" id="ARBA00023163"/>
    </source>
</evidence>